<comment type="similarity">
    <text evidence="2">Belongs to the CND3 (condensin subunit 3) family.</text>
</comment>
<comment type="subcellular location">
    <subcellularLocation>
        <location evidence="1">Chromosome</location>
    </subcellularLocation>
</comment>
<dbReference type="Pfam" id="PF12719">
    <property type="entry name" value="Cnd3"/>
    <property type="match status" value="1"/>
</dbReference>
<dbReference type="Proteomes" id="UP000232875">
    <property type="component" value="Unassembled WGS sequence"/>
</dbReference>
<dbReference type="PANTHER" id="PTHR14418:SF5">
    <property type="entry name" value="CONDENSIN COMPLEX SUBUNIT 3"/>
    <property type="match status" value="1"/>
</dbReference>
<dbReference type="GO" id="GO:0000796">
    <property type="term" value="C:condensin complex"/>
    <property type="evidence" value="ECO:0007669"/>
    <property type="project" value="InterPro"/>
</dbReference>
<dbReference type="EMBL" id="KZ454991">
    <property type="protein sequence ID" value="PKI83728.1"/>
    <property type="molecule type" value="Genomic_DNA"/>
</dbReference>
<evidence type="ECO:0000256" key="1">
    <source>
        <dbReference type="ARBA" id="ARBA00004286"/>
    </source>
</evidence>
<dbReference type="PANTHER" id="PTHR14418">
    <property type="entry name" value="CONDENSIN COMPLEX SUBUNIT 3-RELATED"/>
    <property type="match status" value="1"/>
</dbReference>
<keyword evidence="11" id="KW-1185">Reference proteome</keyword>
<evidence type="ECO:0000256" key="7">
    <source>
        <dbReference type="ARBA" id="ARBA00023306"/>
    </source>
</evidence>
<dbReference type="InterPro" id="IPR027165">
    <property type="entry name" value="CND3"/>
</dbReference>
<dbReference type="InterPro" id="IPR016024">
    <property type="entry name" value="ARM-type_fold"/>
</dbReference>
<keyword evidence="4" id="KW-0132">Cell division</keyword>
<evidence type="ECO:0000313" key="10">
    <source>
        <dbReference type="EMBL" id="PKI83728.1"/>
    </source>
</evidence>
<keyword evidence="3" id="KW-0158">Chromosome</keyword>
<dbReference type="InterPro" id="IPR011989">
    <property type="entry name" value="ARM-like"/>
</dbReference>
<keyword evidence="5" id="KW-0498">Mitosis</keyword>
<reference evidence="10 11" key="1">
    <citation type="submission" date="2017-10" db="EMBL/GenBank/DDBJ databases">
        <title>A novel species of cold-tolerant Malassezia isolated from bats.</title>
        <authorList>
            <person name="Lorch J.M."/>
            <person name="Palmer J.M."/>
            <person name="Vanderwolf K.J."/>
            <person name="Schmidt K.Z."/>
            <person name="Verant M.L."/>
            <person name="Weller T.J."/>
            <person name="Blehert D.S."/>
        </authorList>
    </citation>
    <scope>NUCLEOTIDE SEQUENCE [LARGE SCALE GENOMIC DNA]</scope>
    <source>
        <strain evidence="10 11">NWHC:44797-103</strain>
    </source>
</reference>
<proteinExistence type="inferred from homology"/>
<feature type="compositionally biased region" description="Basic and acidic residues" evidence="8">
    <location>
        <begin position="947"/>
        <end position="959"/>
    </location>
</feature>
<gene>
    <name evidence="10" type="ORF">MVES_002352</name>
</gene>
<evidence type="ECO:0000256" key="5">
    <source>
        <dbReference type="ARBA" id="ARBA00022776"/>
    </source>
</evidence>
<dbReference type="GO" id="GO:0007076">
    <property type="term" value="P:mitotic chromosome condensation"/>
    <property type="evidence" value="ECO:0007669"/>
    <property type="project" value="InterPro"/>
</dbReference>
<dbReference type="GO" id="GO:0051301">
    <property type="term" value="P:cell division"/>
    <property type="evidence" value="ECO:0007669"/>
    <property type="project" value="UniProtKB-KW"/>
</dbReference>
<sequence>MPSAIDAKALAESVQAQLPAHFQDAQHSLANHRKNVVSLYRLHTQCAQLTEQTPRGTRLLGEKAFNECFFVCLNRVLALKKGVSNADRICKFISAYAAYAKEQFECAAAKAAANTEDTPATRFVTIMLKHLLKGFRAKDKNVRLRCCSCVALLVNVVDSIDDELFQTLSGFLLERLGDREASVRVQAAVAIARLQLSDEEDDASTTRLLLHLLRHDPSAEVRRAALFNITPSQATLPYIIERLQDVDATNRRCVYVGSLKLLLQLQPTTELDGVTIASGLGLSETAAAEVVRIGLHEREASVQKAARKLMLRWLDAFGGDMVRLLDQLHVAHHESGEPVVMALLEEDAALVDRTAALLGDQQVFWAETTPSKALLAKCFVLFCKHANDDARLDACLPPVTALVFRIEAEYVQLCALLEQQAAEEMEEDMPAIQDHRSLSRIVVVREMLAVAMHCDYGDEMGRRKMFMLVREMLGNAWLPAVLIPFCLDVLLQLSSGQRDFVQMVVELVQALDAETEEDIDPDLSARAPLSWQARLDADADPASAAQRAALDARRLLIVRTMLERVVSQLQDNTAFHGLIPQLIVPAVRSKDAVVREEGLVCLGLCSLLDQKMALDTFPLLLDQIQRASGRIRVRCIQSLFDLIVVHGIAALCTRSADVAAQSEFDGDLERGMHFAQQQMVGFLLSLLEHDDADVQTTVAEGTAKLMLTGALAEDDVLKSLVLTYMSPDTVDNAVLRQCLSYFLPLYCSSHARHQRMIQRIFLDTFQVLANVHEEPETQDMVAPAQVALQLADWCNPEKLMLSDPDEDVHVDLAIELLHILFTLRHKEQRKALVQVLNKLYLPPSLDAVRAKTLGILVHELRQYFVHEDATVRSALARFDSSVDKRYAAQCSPWAPALARADGTLASDAFAALDAFFTQLPPPPAAPRQGRTRKNARKDTSEEEESLDESHDYSHDEVAL</sequence>
<evidence type="ECO:0000256" key="2">
    <source>
        <dbReference type="ARBA" id="ARBA00006533"/>
    </source>
</evidence>
<protein>
    <recommendedName>
        <fullName evidence="9">Nuclear condensin complex subunit 3 C-terminal domain-containing protein</fullName>
    </recommendedName>
</protein>
<keyword evidence="6" id="KW-0226">DNA condensation</keyword>
<organism evidence="10 11">
    <name type="scientific">Malassezia vespertilionis</name>
    <dbReference type="NCBI Taxonomy" id="2020962"/>
    <lineage>
        <taxon>Eukaryota</taxon>
        <taxon>Fungi</taxon>
        <taxon>Dikarya</taxon>
        <taxon>Basidiomycota</taxon>
        <taxon>Ustilaginomycotina</taxon>
        <taxon>Malasseziomycetes</taxon>
        <taxon>Malasseziales</taxon>
        <taxon>Malasseziaceae</taxon>
        <taxon>Malassezia</taxon>
    </lineage>
</organism>
<feature type="region of interest" description="Disordered" evidence="8">
    <location>
        <begin position="919"/>
        <end position="959"/>
    </location>
</feature>
<dbReference type="GO" id="GO:0000793">
    <property type="term" value="C:condensed chromosome"/>
    <property type="evidence" value="ECO:0007669"/>
    <property type="project" value="TreeGrafter"/>
</dbReference>
<keyword evidence="7" id="KW-0131">Cell cycle</keyword>
<evidence type="ECO:0000256" key="4">
    <source>
        <dbReference type="ARBA" id="ARBA00022618"/>
    </source>
</evidence>
<name>A0A2N1JAY9_9BASI</name>
<evidence type="ECO:0000256" key="8">
    <source>
        <dbReference type="SAM" id="MobiDB-lite"/>
    </source>
</evidence>
<accession>A0A2N1JAY9</accession>
<dbReference type="InterPro" id="IPR025977">
    <property type="entry name" value="Cnd3_C"/>
</dbReference>
<feature type="domain" description="Nuclear condensin complex subunit 3 C-terminal" evidence="9">
    <location>
        <begin position="554"/>
        <end position="841"/>
    </location>
</feature>
<evidence type="ECO:0000256" key="6">
    <source>
        <dbReference type="ARBA" id="ARBA00023067"/>
    </source>
</evidence>
<dbReference type="AlphaFoldDB" id="A0A2N1JAY9"/>
<evidence type="ECO:0000313" key="11">
    <source>
        <dbReference type="Proteomes" id="UP000232875"/>
    </source>
</evidence>
<dbReference type="SUPFAM" id="SSF48371">
    <property type="entry name" value="ARM repeat"/>
    <property type="match status" value="1"/>
</dbReference>
<evidence type="ECO:0000256" key="3">
    <source>
        <dbReference type="ARBA" id="ARBA00022454"/>
    </source>
</evidence>
<dbReference type="STRING" id="2020962.A0A2N1JAY9"/>
<dbReference type="OrthoDB" id="27187at2759"/>
<dbReference type="Gene3D" id="1.25.10.10">
    <property type="entry name" value="Leucine-rich Repeat Variant"/>
    <property type="match status" value="1"/>
</dbReference>
<evidence type="ECO:0000259" key="9">
    <source>
        <dbReference type="Pfam" id="PF12719"/>
    </source>
</evidence>